<dbReference type="AlphaFoldDB" id="A0A9D4BVY8"/>
<proteinExistence type="predicted"/>
<comment type="caution">
    <text evidence="1">The sequence shown here is derived from an EMBL/GenBank/DDBJ whole genome shotgun (WGS) entry which is preliminary data.</text>
</comment>
<keyword evidence="2" id="KW-1185">Reference proteome</keyword>
<reference evidence="1" key="2">
    <citation type="submission" date="2020-11" db="EMBL/GenBank/DDBJ databases">
        <authorList>
            <person name="McCartney M.A."/>
            <person name="Auch B."/>
            <person name="Kono T."/>
            <person name="Mallez S."/>
            <person name="Becker A."/>
            <person name="Gohl D.M."/>
            <person name="Silverstein K.A.T."/>
            <person name="Koren S."/>
            <person name="Bechman K.B."/>
            <person name="Herman A."/>
            <person name="Abrahante J.E."/>
            <person name="Garbe J."/>
        </authorList>
    </citation>
    <scope>NUCLEOTIDE SEQUENCE</scope>
    <source>
        <strain evidence="1">Duluth1</strain>
        <tissue evidence="1">Whole animal</tissue>
    </source>
</reference>
<dbReference type="Proteomes" id="UP000828390">
    <property type="component" value="Unassembled WGS sequence"/>
</dbReference>
<protein>
    <submittedName>
        <fullName evidence="1">Uncharacterized protein</fullName>
    </submittedName>
</protein>
<reference evidence="1" key="1">
    <citation type="journal article" date="2019" name="bioRxiv">
        <title>The Genome of the Zebra Mussel, Dreissena polymorpha: A Resource for Invasive Species Research.</title>
        <authorList>
            <person name="McCartney M.A."/>
            <person name="Auch B."/>
            <person name="Kono T."/>
            <person name="Mallez S."/>
            <person name="Zhang Y."/>
            <person name="Obille A."/>
            <person name="Becker A."/>
            <person name="Abrahante J.E."/>
            <person name="Garbe J."/>
            <person name="Badalamenti J.P."/>
            <person name="Herman A."/>
            <person name="Mangelson H."/>
            <person name="Liachko I."/>
            <person name="Sullivan S."/>
            <person name="Sone E.D."/>
            <person name="Koren S."/>
            <person name="Silverstein K.A.T."/>
            <person name="Beckman K.B."/>
            <person name="Gohl D.M."/>
        </authorList>
    </citation>
    <scope>NUCLEOTIDE SEQUENCE</scope>
    <source>
        <strain evidence="1">Duluth1</strain>
        <tissue evidence="1">Whole animal</tissue>
    </source>
</reference>
<organism evidence="1 2">
    <name type="scientific">Dreissena polymorpha</name>
    <name type="common">Zebra mussel</name>
    <name type="synonym">Mytilus polymorpha</name>
    <dbReference type="NCBI Taxonomy" id="45954"/>
    <lineage>
        <taxon>Eukaryota</taxon>
        <taxon>Metazoa</taxon>
        <taxon>Spiralia</taxon>
        <taxon>Lophotrochozoa</taxon>
        <taxon>Mollusca</taxon>
        <taxon>Bivalvia</taxon>
        <taxon>Autobranchia</taxon>
        <taxon>Heteroconchia</taxon>
        <taxon>Euheterodonta</taxon>
        <taxon>Imparidentia</taxon>
        <taxon>Neoheterodontei</taxon>
        <taxon>Myida</taxon>
        <taxon>Dreissenoidea</taxon>
        <taxon>Dreissenidae</taxon>
        <taxon>Dreissena</taxon>
    </lineage>
</organism>
<dbReference type="EMBL" id="JAIWYP010000014">
    <property type="protein sequence ID" value="KAH3711332.1"/>
    <property type="molecule type" value="Genomic_DNA"/>
</dbReference>
<evidence type="ECO:0000313" key="1">
    <source>
        <dbReference type="EMBL" id="KAH3711332.1"/>
    </source>
</evidence>
<sequence>MITRKDVPSLAAMFFQANRTIFELVQDMIWTNVPINLYDDQTINVYSRTYTEKCHASWRPCFSPTRTIFKHIKDIFGTNLLTNGHEDWIMNVTFTQKCPAPVGHVFQPTRFIFELIQDIIGTNLLIMKIRE</sequence>
<evidence type="ECO:0000313" key="2">
    <source>
        <dbReference type="Proteomes" id="UP000828390"/>
    </source>
</evidence>
<accession>A0A9D4BVY8</accession>
<name>A0A9D4BVY8_DREPO</name>
<gene>
    <name evidence="1" type="ORF">DPMN_070837</name>
</gene>